<feature type="compositionally biased region" description="Basic and acidic residues" evidence="1">
    <location>
        <begin position="183"/>
        <end position="194"/>
    </location>
</feature>
<evidence type="ECO:0000256" key="2">
    <source>
        <dbReference type="SAM" id="Phobius"/>
    </source>
</evidence>
<dbReference type="EMBL" id="GFTR01003230">
    <property type="protein sequence ID" value="JAW13196.1"/>
    <property type="molecule type" value="Transcribed_RNA"/>
</dbReference>
<keyword evidence="2" id="KW-1133">Transmembrane helix</keyword>
<keyword evidence="2" id="KW-0812">Transmembrane</keyword>
<accession>A0A224XL34</accession>
<reference evidence="3" key="1">
    <citation type="journal article" date="2018" name="PLoS Negl. Trop. Dis.">
        <title>An insight into the salivary gland and fat body transcriptome of Panstrongylus lignarius (Hemiptera: Heteroptera), the main vector of Chagas disease in Peru.</title>
        <authorList>
            <person name="Nevoa J.C."/>
            <person name="Mendes M.T."/>
            <person name="da Silva M.V."/>
            <person name="Soares S.C."/>
            <person name="Oliveira C.J.F."/>
            <person name="Ribeiro J.M.C."/>
        </authorList>
    </citation>
    <scope>NUCLEOTIDE SEQUENCE</scope>
</reference>
<organism evidence="3">
    <name type="scientific">Panstrongylus lignarius</name>
    <dbReference type="NCBI Taxonomy" id="156445"/>
    <lineage>
        <taxon>Eukaryota</taxon>
        <taxon>Metazoa</taxon>
        <taxon>Ecdysozoa</taxon>
        <taxon>Arthropoda</taxon>
        <taxon>Hexapoda</taxon>
        <taxon>Insecta</taxon>
        <taxon>Pterygota</taxon>
        <taxon>Neoptera</taxon>
        <taxon>Paraneoptera</taxon>
        <taxon>Hemiptera</taxon>
        <taxon>Heteroptera</taxon>
        <taxon>Panheteroptera</taxon>
        <taxon>Cimicomorpha</taxon>
        <taxon>Reduviidae</taxon>
        <taxon>Triatominae</taxon>
        <taxon>Panstrongylus</taxon>
    </lineage>
</organism>
<name>A0A224XL34_9HEMI</name>
<keyword evidence="2" id="KW-0472">Membrane</keyword>
<evidence type="ECO:0000256" key="1">
    <source>
        <dbReference type="SAM" id="MobiDB-lite"/>
    </source>
</evidence>
<sequence>MQHLRNHGIIGKNSVEITLLIALLPSFISAIATTIRFLKNIITIKAISSKIPNMIVRVSHNSLILARFSNCPFIILPVTGGGTLSLRYIYLFTLSTAPVNINAKMAKRDNQVIMPAIHLNRTIYTKLTIIAINRAITICFQVFNRSSKTWDANSSIEIAVMCSVELDNVSKAKGKPVSTKNWYEPDRSSCDGRQ</sequence>
<evidence type="ECO:0000313" key="3">
    <source>
        <dbReference type="EMBL" id="JAW13196.1"/>
    </source>
</evidence>
<feature type="region of interest" description="Disordered" evidence="1">
    <location>
        <begin position="175"/>
        <end position="194"/>
    </location>
</feature>
<proteinExistence type="predicted"/>
<protein>
    <submittedName>
        <fullName evidence="3">Putative secreted protein</fullName>
    </submittedName>
</protein>
<feature type="transmembrane region" description="Helical" evidence="2">
    <location>
        <begin position="17"/>
        <end position="38"/>
    </location>
</feature>
<dbReference type="AlphaFoldDB" id="A0A224XL34"/>